<accession>A0ACC3MB74</accession>
<proteinExistence type="predicted"/>
<evidence type="ECO:0000313" key="2">
    <source>
        <dbReference type="Proteomes" id="UP001281147"/>
    </source>
</evidence>
<organism evidence="1 2">
    <name type="scientific">Vermiconidia calcicola</name>
    <dbReference type="NCBI Taxonomy" id="1690605"/>
    <lineage>
        <taxon>Eukaryota</taxon>
        <taxon>Fungi</taxon>
        <taxon>Dikarya</taxon>
        <taxon>Ascomycota</taxon>
        <taxon>Pezizomycotina</taxon>
        <taxon>Dothideomycetes</taxon>
        <taxon>Dothideomycetidae</taxon>
        <taxon>Mycosphaerellales</taxon>
        <taxon>Extremaceae</taxon>
        <taxon>Vermiconidia</taxon>
    </lineage>
</organism>
<reference evidence="1" key="1">
    <citation type="submission" date="2023-07" db="EMBL/GenBank/DDBJ databases">
        <title>Black Yeasts Isolated from many extreme environments.</title>
        <authorList>
            <person name="Coleine C."/>
            <person name="Stajich J.E."/>
            <person name="Selbmann L."/>
        </authorList>
    </citation>
    <scope>NUCLEOTIDE SEQUENCE</scope>
    <source>
        <strain evidence="1">CCFEE 5714</strain>
    </source>
</reference>
<dbReference type="EMBL" id="JAUTXU010000363">
    <property type="protein sequence ID" value="KAK3683170.1"/>
    <property type="molecule type" value="Genomic_DNA"/>
</dbReference>
<comment type="caution">
    <text evidence="1">The sequence shown here is derived from an EMBL/GenBank/DDBJ whole genome shotgun (WGS) entry which is preliminary data.</text>
</comment>
<protein>
    <submittedName>
        <fullName evidence="1">Uncharacterized protein</fullName>
    </submittedName>
</protein>
<name>A0ACC3MB74_9PEZI</name>
<keyword evidence="2" id="KW-1185">Reference proteome</keyword>
<dbReference type="Proteomes" id="UP001281147">
    <property type="component" value="Unassembled WGS sequence"/>
</dbReference>
<sequence length="523" mass="56883">MVGSINHAVATTGQLFGLSSGRSRPESIEISITTHNTRTTNDPSEPPIRDDPATSSLIPLPLNVDNAKQGKVTEIYFSALPVTGSKAELSDPLPTPTQEESEEVTPTQETLDAEVKKPRRRRSEVKKEKMTLGPEHVDRLVRALAVSTMVQQCVRGNGRRSSVIPPPPMSATPSLTSVSTASTVSLRQFPTPPSSTHSKSPANKMSPIFPPASTKPLQVKFRGIAVTDPKTKGSPIRFVSKGYHNSLNVLHSGAQSFLNSPFGDQVESCIRIEQSPFDSKNAQSKVMLQVVSQVLDRWTGNTIHNLMAEIDVTGSFVDAALSELAAQSAIARKDIEISPTPTTPSASTDTIDWCALADELEVSCQVNSIIDKTAYLISSPTHTTTTSTCTSRTTQLLTDLTRIQQKHSDFLILQSKRLTSAPDAFDAWRMGIPWISASFESKIHDGSVGEDERRAFRERLIGDVAKRIAEMGKAELGPFATKVALDGRERRVFCVPVVDLERTGRERLDVGVWVCFVGEGGEV</sequence>
<evidence type="ECO:0000313" key="1">
    <source>
        <dbReference type="EMBL" id="KAK3683170.1"/>
    </source>
</evidence>
<gene>
    <name evidence="1" type="ORF">LTR37_020483</name>
</gene>